<reference evidence="5" key="1">
    <citation type="submission" date="2022-10" db="EMBL/GenBank/DDBJ databases">
        <authorList>
            <person name="Chen Y."/>
            <person name="Dougan E. K."/>
            <person name="Chan C."/>
            <person name="Rhodes N."/>
            <person name="Thang M."/>
        </authorList>
    </citation>
    <scope>NUCLEOTIDE SEQUENCE</scope>
</reference>
<dbReference type="Pfam" id="PF00244">
    <property type="entry name" value="14-3-3"/>
    <property type="match status" value="1"/>
</dbReference>
<feature type="region of interest" description="Disordered" evidence="3">
    <location>
        <begin position="32"/>
        <end position="56"/>
    </location>
</feature>
<evidence type="ECO:0000313" key="6">
    <source>
        <dbReference type="EMBL" id="CAL4807722.1"/>
    </source>
</evidence>
<evidence type="ECO:0000256" key="3">
    <source>
        <dbReference type="SAM" id="MobiDB-lite"/>
    </source>
</evidence>
<keyword evidence="7" id="KW-1185">Reference proteome</keyword>
<dbReference type="InterPro" id="IPR036815">
    <property type="entry name" value="14-3-3_dom_sf"/>
</dbReference>
<protein>
    <recommendedName>
        <fullName evidence="4">14-3-3 domain-containing protein</fullName>
    </recommendedName>
</protein>
<comment type="similarity">
    <text evidence="1">Belongs to the 14-3-3 family.</text>
</comment>
<dbReference type="InterPro" id="IPR023410">
    <property type="entry name" value="14-3-3_domain"/>
</dbReference>
<dbReference type="Gene3D" id="1.20.190.20">
    <property type="entry name" value="14-3-3 domain"/>
    <property type="match status" value="1"/>
</dbReference>
<feature type="region of interest" description="Disordered" evidence="3">
    <location>
        <begin position="400"/>
        <end position="423"/>
    </location>
</feature>
<dbReference type="SUPFAM" id="SSF48445">
    <property type="entry name" value="14-3-3 protein"/>
    <property type="match status" value="1"/>
</dbReference>
<dbReference type="EMBL" id="CAMXCT030006809">
    <property type="protein sequence ID" value="CAL4807722.1"/>
    <property type="molecule type" value="Genomic_DNA"/>
</dbReference>
<organism evidence="5">
    <name type="scientific">Cladocopium goreaui</name>
    <dbReference type="NCBI Taxonomy" id="2562237"/>
    <lineage>
        <taxon>Eukaryota</taxon>
        <taxon>Sar</taxon>
        <taxon>Alveolata</taxon>
        <taxon>Dinophyceae</taxon>
        <taxon>Suessiales</taxon>
        <taxon>Symbiodiniaceae</taxon>
        <taxon>Cladocopium</taxon>
    </lineage>
</organism>
<feature type="coiled-coil region" evidence="2">
    <location>
        <begin position="308"/>
        <end position="335"/>
    </location>
</feature>
<gene>
    <name evidence="5" type="ORF">C1SCF055_LOCUS44829</name>
</gene>
<reference evidence="6 7" key="2">
    <citation type="submission" date="2024-05" db="EMBL/GenBank/DDBJ databases">
        <authorList>
            <person name="Chen Y."/>
            <person name="Shah S."/>
            <person name="Dougan E. K."/>
            <person name="Thang M."/>
            <person name="Chan C."/>
        </authorList>
    </citation>
    <scope>NUCLEOTIDE SEQUENCE [LARGE SCALE GENOMIC DNA]</scope>
</reference>
<sequence length="724" mass="81771">MDAKTDQLLRMMAKKATTRGFWIQETDESFHPLDGNLPREGKSGRMAPPTPPHRVKTDTVEHTMKALVKQLGVLAGDIQKWQLLIDWEPRFAKTMKESLHEAQRLRMMGDESGHVRMALKTVELMEKMTPSQRLGTAKLNNTEPVDERSETRAVVMANKQIADEMFETFQQGGMPRDRFEKLLEQHCKRVIRMVEGTLLPMAEHNRDLERQVMRLRQKADYLRYMYFWLPGARQHEDEIVQTYRRAAEMANGLHPRHVIGSSVFVNLACFYAECKRDNDMAISVCKDGKVWGTRHSDRVPTAGEIFGFTLLERNLEALESQLALLELSFDEDELQLHKEALGSAWKEEEKKEPISLPEEPEVKVLDESIFDRGEDCFADWGSHAKLLATFAGKTGICSDRKQPDSPAANLEDSTGSSPPKGLQEWASSLARSVGLPQLSTEQQKECKAVLRWLSGMPCHQHVVDADGGEGADLIMQMRWVNAVEMPSNGMARSTRRTARGPSEKVFLVACVVRLNTKSRDAGERRGRGRLRTSSLGDTGSWSPSLVDMLAKWPKRGASEKTLKIDKSEVCAELGLLLTDDGVVKRPFTLELDHSDAGDTLQMLGDLEGQSCWEGVRMLREKRLKVPVTLTFIPSMKVKNAYLEADDRPIVAKTDYCERHTNFVGWRDSHNNLRPSPNFTSLADLVEDIRESKLRTKDLRLPKRIPGFSARRAPVLAMNRGASQG</sequence>
<name>A0A9P1M6J1_9DINO</name>
<keyword evidence="2" id="KW-0175">Coiled coil</keyword>
<dbReference type="AlphaFoldDB" id="A0A9P1M6J1"/>
<accession>A0A9P1M6J1</accession>
<comment type="caution">
    <text evidence="5">The sequence shown here is derived from an EMBL/GenBank/DDBJ whole genome shotgun (WGS) entry which is preliminary data.</text>
</comment>
<proteinExistence type="inferred from homology"/>
<evidence type="ECO:0000256" key="1">
    <source>
        <dbReference type="ARBA" id="ARBA00006141"/>
    </source>
</evidence>
<evidence type="ECO:0000313" key="5">
    <source>
        <dbReference type="EMBL" id="CAI4020410.1"/>
    </source>
</evidence>
<dbReference type="EMBL" id="CAMXCT020006809">
    <property type="protein sequence ID" value="CAL1173785.1"/>
    <property type="molecule type" value="Genomic_DNA"/>
</dbReference>
<dbReference type="EMBL" id="CAMXCT010006809">
    <property type="protein sequence ID" value="CAI4020410.1"/>
    <property type="molecule type" value="Genomic_DNA"/>
</dbReference>
<evidence type="ECO:0000256" key="2">
    <source>
        <dbReference type="SAM" id="Coils"/>
    </source>
</evidence>
<feature type="domain" description="14-3-3" evidence="4">
    <location>
        <begin position="146"/>
        <end position="287"/>
    </location>
</feature>
<evidence type="ECO:0000313" key="7">
    <source>
        <dbReference type="Proteomes" id="UP001152797"/>
    </source>
</evidence>
<evidence type="ECO:0000259" key="4">
    <source>
        <dbReference type="Pfam" id="PF00244"/>
    </source>
</evidence>
<dbReference type="Proteomes" id="UP001152797">
    <property type="component" value="Unassembled WGS sequence"/>
</dbReference>